<dbReference type="AlphaFoldDB" id="A0ABD0TTL4"/>
<proteinExistence type="predicted"/>
<evidence type="ECO:0000259" key="3">
    <source>
        <dbReference type="Pfam" id="PF10536"/>
    </source>
</evidence>
<comment type="caution">
    <text evidence="4">The sequence shown here is derived from an EMBL/GenBank/DDBJ whole genome shotgun (WGS) entry which is preliminary data.</text>
</comment>
<keyword evidence="5" id="KW-1185">Reference proteome</keyword>
<evidence type="ECO:0000256" key="1">
    <source>
        <dbReference type="SAM" id="MobiDB-lite"/>
    </source>
</evidence>
<keyword evidence="2" id="KW-0812">Transmembrane</keyword>
<dbReference type="PANTHER" id="PTHR46033">
    <property type="entry name" value="PROTEIN MAIN-LIKE 2"/>
    <property type="match status" value="1"/>
</dbReference>
<evidence type="ECO:0000256" key="2">
    <source>
        <dbReference type="SAM" id="Phobius"/>
    </source>
</evidence>
<dbReference type="EMBL" id="JANQDX010000039">
    <property type="protein sequence ID" value="KAL0902947.1"/>
    <property type="molecule type" value="Genomic_DNA"/>
</dbReference>
<feature type="compositionally biased region" description="Basic and acidic residues" evidence="1">
    <location>
        <begin position="178"/>
        <end position="189"/>
    </location>
</feature>
<dbReference type="Proteomes" id="UP001552299">
    <property type="component" value="Unassembled WGS sequence"/>
</dbReference>
<gene>
    <name evidence="4" type="ORF">M5K25_028361</name>
</gene>
<accession>A0ABD0TTL4</accession>
<dbReference type="InterPro" id="IPR044824">
    <property type="entry name" value="MAIN-like"/>
</dbReference>
<feature type="region of interest" description="Disordered" evidence="1">
    <location>
        <begin position="534"/>
        <end position="554"/>
    </location>
</feature>
<keyword evidence="2" id="KW-0472">Membrane</keyword>
<dbReference type="PANTHER" id="PTHR46033:SF80">
    <property type="entry name" value="PROTEIN MAIN-LIKE 2-LIKE"/>
    <property type="match status" value="1"/>
</dbReference>
<feature type="region of interest" description="Disordered" evidence="1">
    <location>
        <begin position="177"/>
        <end position="223"/>
    </location>
</feature>
<sequence length="668" mass="74371">MKLLGGNPVKVPPLLPRIGRIPPKQGVEPGKASEKLPVTIESLDTLTETYALLSFELNSISFSGDRLAASSQASALRRFLFYVSPVGWAGSGDGDCLAFASQGDPLVRSLSGLCGALRMSEVAQSLRTGFFRGMVWKRLSCSCAYSFSLVALAALVLTTWGISLNYRLFPHSNRFHSQKKEKMGSSERLSRRKSASPPRHSCIGFSPRLLSPPDSQKEIPVSKSFRKNPQVRSVWAVKETAEPSFPVGHSSPAAPGIDEDFFLAVFLTTWLCIFVLPVKGESVRSSVLLAASQISQGERLSLAPVVLARIYRVLKISSSLELRGLTLPWQSLYAWIHLHIHGAFSCLECPSSFLERGYPSVIQLAQASSTFERKRVRLLFFAPHLVIDRFSLIHQPEVVGLPLDMREVGYVIYRLGSSIILEGYQPNRAARQFGFSQATPYDGRPFIPGIVDTRQTEKVPLETRLYAASLMWVYLLRLGTGCRFRLAAPYNHTGVSYNHLTWVRLSFAAAMERGARRYERQVRSLGIGQRLRHSSSRTTDIRGKESADMTGAEGSVTPSRVPFLFLARHQDIVELLMFLFTPRWPIPLLRYLALILSAVAPVDESHSGSPESLGHFTSNANATLDFLAHLGLEEEELRFWEAICRQAEFLVRRLQSFSTVRARSSLPE</sequence>
<name>A0ABD0TTL4_DENTH</name>
<evidence type="ECO:0000313" key="4">
    <source>
        <dbReference type="EMBL" id="KAL0902947.1"/>
    </source>
</evidence>
<protein>
    <recommendedName>
        <fullName evidence="3">Aminotransferase-like plant mobile domain-containing protein</fullName>
    </recommendedName>
</protein>
<evidence type="ECO:0000313" key="5">
    <source>
        <dbReference type="Proteomes" id="UP001552299"/>
    </source>
</evidence>
<dbReference type="Pfam" id="PF10536">
    <property type="entry name" value="PMD"/>
    <property type="match status" value="1"/>
</dbReference>
<feature type="transmembrane region" description="Helical" evidence="2">
    <location>
        <begin position="142"/>
        <end position="162"/>
    </location>
</feature>
<dbReference type="InterPro" id="IPR019557">
    <property type="entry name" value="AminoTfrase-like_pln_mobile"/>
</dbReference>
<organism evidence="4 5">
    <name type="scientific">Dendrobium thyrsiflorum</name>
    <name type="common">Pinecone-like raceme dendrobium</name>
    <name type="synonym">Orchid</name>
    <dbReference type="NCBI Taxonomy" id="117978"/>
    <lineage>
        <taxon>Eukaryota</taxon>
        <taxon>Viridiplantae</taxon>
        <taxon>Streptophyta</taxon>
        <taxon>Embryophyta</taxon>
        <taxon>Tracheophyta</taxon>
        <taxon>Spermatophyta</taxon>
        <taxon>Magnoliopsida</taxon>
        <taxon>Liliopsida</taxon>
        <taxon>Asparagales</taxon>
        <taxon>Orchidaceae</taxon>
        <taxon>Epidendroideae</taxon>
        <taxon>Malaxideae</taxon>
        <taxon>Dendrobiinae</taxon>
        <taxon>Dendrobium</taxon>
    </lineage>
</organism>
<keyword evidence="2" id="KW-1133">Transmembrane helix</keyword>
<reference evidence="4 5" key="1">
    <citation type="journal article" date="2024" name="Plant Biotechnol. J.">
        <title>Dendrobium thyrsiflorum genome and its molecular insights into genes involved in important horticultural traits.</title>
        <authorList>
            <person name="Chen B."/>
            <person name="Wang J.Y."/>
            <person name="Zheng P.J."/>
            <person name="Li K.L."/>
            <person name="Liang Y.M."/>
            <person name="Chen X.F."/>
            <person name="Zhang C."/>
            <person name="Zhao X."/>
            <person name="He X."/>
            <person name="Zhang G.Q."/>
            <person name="Liu Z.J."/>
            <person name="Xu Q."/>
        </authorList>
    </citation>
    <scope>NUCLEOTIDE SEQUENCE [LARGE SCALE GENOMIC DNA]</scope>
    <source>
        <strain evidence="4">GZMU011</strain>
    </source>
</reference>
<feature type="domain" description="Aminotransferase-like plant mobile" evidence="3">
    <location>
        <begin position="265"/>
        <end position="442"/>
    </location>
</feature>